<dbReference type="Proteomes" id="UP000249619">
    <property type="component" value="Unassembled WGS sequence"/>
</dbReference>
<sequence length="239" mass="26439">MAGLWLSNEPGTKEAAVGVHKSLMTCIRRQRDKWDTSALDANKDAAPLWPMATYQAILLNMILPLTAAPTSSSTVEVQSLESNSPKEPSFPPVDTTILLALVKTCRKRNMFSYPAMLAQYQQTELTPHTALPIWIGIEEAKRFALTLWHVWQIYCASRDSDSQDGGDADGGEAMDAELDGDGGVEIACRDLQFSVPVSDDIWNAESLLGFVKMVEGEKERGNQICDNEMNWICNWEGVV</sequence>
<proteinExistence type="predicted"/>
<organism evidence="1 2">
    <name type="scientific">Stemphylium lycopersici</name>
    <name type="common">Tomato gray leaf spot disease fungus</name>
    <name type="synonym">Thyrospora lycopersici</name>
    <dbReference type="NCBI Taxonomy" id="183478"/>
    <lineage>
        <taxon>Eukaryota</taxon>
        <taxon>Fungi</taxon>
        <taxon>Dikarya</taxon>
        <taxon>Ascomycota</taxon>
        <taxon>Pezizomycotina</taxon>
        <taxon>Dothideomycetes</taxon>
        <taxon>Pleosporomycetidae</taxon>
        <taxon>Pleosporales</taxon>
        <taxon>Pleosporineae</taxon>
        <taxon>Pleosporaceae</taxon>
        <taxon>Stemphylium</taxon>
    </lineage>
</organism>
<reference evidence="2" key="1">
    <citation type="submission" date="2018-05" db="EMBL/GenBank/DDBJ databases">
        <title>Draft genome sequence of Stemphylium lycopersici strain CIDEFI 213.</title>
        <authorList>
            <person name="Medina R."/>
            <person name="Franco M.E.E."/>
            <person name="Lucentini C.G."/>
            <person name="Saparrat M.C.N."/>
            <person name="Balatti P.A."/>
        </authorList>
    </citation>
    <scope>NUCLEOTIDE SEQUENCE [LARGE SCALE GENOMIC DNA]</scope>
    <source>
        <strain evidence="2">CIDEFI 213</strain>
    </source>
</reference>
<dbReference type="STRING" id="183478.A0A364NEX5"/>
<name>A0A364NEX5_STELY</name>
<protein>
    <submittedName>
        <fullName evidence="1">C6 and C2H2 transcription factor</fullName>
    </submittedName>
</protein>
<evidence type="ECO:0000313" key="2">
    <source>
        <dbReference type="Proteomes" id="UP000249619"/>
    </source>
</evidence>
<accession>A0A364NEX5</accession>
<dbReference type="EMBL" id="QGDH01000008">
    <property type="protein sequence ID" value="RAR15767.1"/>
    <property type="molecule type" value="Genomic_DNA"/>
</dbReference>
<comment type="caution">
    <text evidence="1">The sequence shown here is derived from an EMBL/GenBank/DDBJ whole genome shotgun (WGS) entry which is preliminary data.</text>
</comment>
<evidence type="ECO:0000313" key="1">
    <source>
        <dbReference type="EMBL" id="RAR15767.1"/>
    </source>
</evidence>
<dbReference type="AlphaFoldDB" id="A0A364NEX5"/>
<gene>
    <name evidence="1" type="ORF">DDE83_000782</name>
</gene>
<keyword evidence="2" id="KW-1185">Reference proteome</keyword>